<keyword evidence="10" id="KW-0520">NAD</keyword>
<evidence type="ECO:0000256" key="5">
    <source>
        <dbReference type="ARBA" id="ARBA00022430"/>
    </source>
</evidence>
<evidence type="ECO:0000256" key="7">
    <source>
        <dbReference type="ARBA" id="ARBA00022723"/>
    </source>
</evidence>
<evidence type="ECO:0000259" key="13">
    <source>
        <dbReference type="SMART" id="SM01329"/>
    </source>
</evidence>
<dbReference type="Gene3D" id="3.40.718.10">
    <property type="entry name" value="Isopropylmalate Dehydrogenase"/>
    <property type="match status" value="1"/>
</dbReference>
<dbReference type="Pfam" id="PF00180">
    <property type="entry name" value="Iso_dh"/>
    <property type="match status" value="1"/>
</dbReference>
<dbReference type="HAMAP" id="MF_01033">
    <property type="entry name" value="LeuB_type1"/>
    <property type="match status" value="1"/>
</dbReference>
<evidence type="ECO:0000256" key="3">
    <source>
        <dbReference type="ARBA" id="ARBA00011738"/>
    </source>
</evidence>
<sequence>MDHASIRFRLFRRDHVEFNIAVLGGDGIGPEVTDQGVRALEAVGRAFGHSFNLNYGDIGGISIDKHGIPLTDETRALLDSNDAVLFGAVGGPKWDSPDAKVRPEMGLLDMRAHMGVFANIRPVKVYPWLAESSVLKPDIIKGVDMVVVRELTGGLYYAEPRGRRETPNGIIAEDTMRYTEGEIERVVRVGFELARGRRKKLTSVDKANVLECSRLWRAVATRLGEEYPDVELEHVLVDACAMQLIQAPASYDVIVAENTFGDILSDEASVLAASMGLLPSASLAGVPVTGQRSGGLYEPIHGTAPDIAGKGIANPTGSILSVALLVRYSLGLTEEGAAIERAVDKVLEQNARTADIVTEGTERVSTVEMGDLIVAAIESGN</sequence>
<dbReference type="FunFam" id="3.40.718.10:FF:000006">
    <property type="entry name" value="3-isopropylmalate dehydrogenase"/>
    <property type="match status" value="1"/>
</dbReference>
<dbReference type="PANTHER" id="PTHR42979:SF1">
    <property type="entry name" value="3-ISOPROPYLMALATE DEHYDROGENASE"/>
    <property type="match status" value="1"/>
</dbReference>
<dbReference type="InterPro" id="IPR024084">
    <property type="entry name" value="IsoPropMal-DH-like_dom"/>
</dbReference>
<dbReference type="SMART" id="SM01329">
    <property type="entry name" value="Iso_dh"/>
    <property type="match status" value="1"/>
</dbReference>
<evidence type="ECO:0000256" key="1">
    <source>
        <dbReference type="ARBA" id="ARBA00001936"/>
    </source>
</evidence>
<keyword evidence="11" id="KW-0464">Manganese</keyword>
<name>A0A381NAH4_9ZZZZ</name>
<gene>
    <name evidence="14" type="ORF">METZ01_LOCUS4440</name>
</gene>
<dbReference type="InterPro" id="IPR004429">
    <property type="entry name" value="Isopropylmalate_DH"/>
</dbReference>
<evidence type="ECO:0000256" key="11">
    <source>
        <dbReference type="ARBA" id="ARBA00023211"/>
    </source>
</evidence>
<keyword evidence="9" id="KW-0560">Oxidoreductase</keyword>
<keyword evidence="8" id="KW-0460">Magnesium</keyword>
<keyword evidence="12" id="KW-0100">Branched-chain amino acid biosynthesis</keyword>
<keyword evidence="5" id="KW-0432">Leucine biosynthesis</keyword>
<proteinExistence type="inferred from homology"/>
<dbReference type="SUPFAM" id="SSF53659">
    <property type="entry name" value="Isocitrate/Isopropylmalate dehydrogenase-like"/>
    <property type="match status" value="1"/>
</dbReference>
<keyword evidence="6" id="KW-0028">Amino-acid biosynthesis</keyword>
<reference evidence="14" key="1">
    <citation type="submission" date="2018-05" db="EMBL/GenBank/DDBJ databases">
        <authorList>
            <person name="Lanie J.A."/>
            <person name="Ng W.-L."/>
            <person name="Kazmierczak K.M."/>
            <person name="Andrzejewski T.M."/>
            <person name="Davidsen T.M."/>
            <person name="Wayne K.J."/>
            <person name="Tettelin H."/>
            <person name="Glass J.I."/>
            <person name="Rusch D."/>
            <person name="Podicherti R."/>
            <person name="Tsui H.-C.T."/>
            <person name="Winkler M.E."/>
        </authorList>
    </citation>
    <scope>NUCLEOTIDE SEQUENCE</scope>
</reference>
<dbReference type="GO" id="GO:0003862">
    <property type="term" value="F:3-isopropylmalate dehydrogenase activity"/>
    <property type="evidence" value="ECO:0007669"/>
    <property type="project" value="UniProtKB-EC"/>
</dbReference>
<comment type="subunit">
    <text evidence="3">Homodimer.</text>
</comment>
<protein>
    <recommendedName>
        <fullName evidence="4">3-isopropylmalate dehydrogenase</fullName>
        <ecNumber evidence="4">1.1.1.85</ecNumber>
    </recommendedName>
</protein>
<comment type="cofactor">
    <cofactor evidence="1">
        <name>Mn(2+)</name>
        <dbReference type="ChEBI" id="CHEBI:29035"/>
    </cofactor>
</comment>
<dbReference type="AlphaFoldDB" id="A0A381NAH4"/>
<evidence type="ECO:0000256" key="12">
    <source>
        <dbReference type="ARBA" id="ARBA00023304"/>
    </source>
</evidence>
<dbReference type="NCBIfam" id="TIGR00169">
    <property type="entry name" value="leuB"/>
    <property type="match status" value="1"/>
</dbReference>
<evidence type="ECO:0000256" key="9">
    <source>
        <dbReference type="ARBA" id="ARBA00023002"/>
    </source>
</evidence>
<feature type="domain" description="Isopropylmalate dehydrogenase-like" evidence="13">
    <location>
        <begin position="19"/>
        <end position="373"/>
    </location>
</feature>
<evidence type="ECO:0000256" key="8">
    <source>
        <dbReference type="ARBA" id="ARBA00022842"/>
    </source>
</evidence>
<evidence type="ECO:0000256" key="2">
    <source>
        <dbReference type="ARBA" id="ARBA00001946"/>
    </source>
</evidence>
<dbReference type="PANTHER" id="PTHR42979">
    <property type="entry name" value="3-ISOPROPYLMALATE DEHYDROGENASE"/>
    <property type="match status" value="1"/>
</dbReference>
<evidence type="ECO:0000313" key="14">
    <source>
        <dbReference type="EMBL" id="SUZ51586.1"/>
    </source>
</evidence>
<dbReference type="EC" id="1.1.1.85" evidence="4"/>
<organism evidence="14">
    <name type="scientific">marine metagenome</name>
    <dbReference type="NCBI Taxonomy" id="408172"/>
    <lineage>
        <taxon>unclassified sequences</taxon>
        <taxon>metagenomes</taxon>
        <taxon>ecological metagenomes</taxon>
    </lineage>
</organism>
<dbReference type="EMBL" id="UINC01000229">
    <property type="protein sequence ID" value="SUZ51586.1"/>
    <property type="molecule type" value="Genomic_DNA"/>
</dbReference>
<evidence type="ECO:0000256" key="6">
    <source>
        <dbReference type="ARBA" id="ARBA00022605"/>
    </source>
</evidence>
<dbReference type="GO" id="GO:0046872">
    <property type="term" value="F:metal ion binding"/>
    <property type="evidence" value="ECO:0007669"/>
    <property type="project" value="UniProtKB-KW"/>
</dbReference>
<evidence type="ECO:0000256" key="10">
    <source>
        <dbReference type="ARBA" id="ARBA00023027"/>
    </source>
</evidence>
<dbReference type="GO" id="GO:0009098">
    <property type="term" value="P:L-leucine biosynthetic process"/>
    <property type="evidence" value="ECO:0007669"/>
    <property type="project" value="UniProtKB-KW"/>
</dbReference>
<accession>A0A381NAH4</accession>
<dbReference type="GO" id="GO:0005829">
    <property type="term" value="C:cytosol"/>
    <property type="evidence" value="ECO:0007669"/>
    <property type="project" value="TreeGrafter"/>
</dbReference>
<keyword evidence="7" id="KW-0479">Metal-binding</keyword>
<comment type="cofactor">
    <cofactor evidence="2">
        <name>Mg(2+)</name>
        <dbReference type="ChEBI" id="CHEBI:18420"/>
    </cofactor>
</comment>
<evidence type="ECO:0000256" key="4">
    <source>
        <dbReference type="ARBA" id="ARBA00013101"/>
    </source>
</evidence>